<dbReference type="KEGG" id="tpol:Mal48_07980"/>
<accession>A0A517QIW6</accession>
<organism evidence="1 2">
    <name type="scientific">Thalassoglobus polymorphus</name>
    <dbReference type="NCBI Taxonomy" id="2527994"/>
    <lineage>
        <taxon>Bacteria</taxon>
        <taxon>Pseudomonadati</taxon>
        <taxon>Planctomycetota</taxon>
        <taxon>Planctomycetia</taxon>
        <taxon>Planctomycetales</taxon>
        <taxon>Planctomycetaceae</taxon>
        <taxon>Thalassoglobus</taxon>
    </lineage>
</organism>
<name>A0A517QIW6_9PLAN</name>
<protein>
    <recommendedName>
        <fullName evidence="3">DUF1570 domain-containing protein</fullName>
    </recommendedName>
</protein>
<evidence type="ECO:0000313" key="2">
    <source>
        <dbReference type="Proteomes" id="UP000315724"/>
    </source>
</evidence>
<evidence type="ECO:0008006" key="3">
    <source>
        <dbReference type="Google" id="ProtNLM"/>
    </source>
</evidence>
<dbReference type="Proteomes" id="UP000315724">
    <property type="component" value="Chromosome"/>
</dbReference>
<sequence>MIKTLIIRSIGTLFVISGLATGATVRAESPHLALLKEQYKEAHANFAQEMLQLAEFCRENSFFSDADEIIKRASPSDEGLIDYDDLPTSVLPDLPKTLGQAETQWRVQLRKIEEDYSLQLYRLALQAIQKRHASFAYQLVRELVYHNPDHRQGRKLLGYARDGENWSTPFSKRMRTRGFIDHPRFGWIHKNNVDKYLQGQRLFDGRWMTAAKEAALRKDFRKGWEVETEHFHIKTNLSQEKAVEISRQLETFHQFFMREFAAFFQTSDQMKKLFGGGAVSRGRLQDRHRIYYYSNREEFVQELQNRNQSTQIATGFYLPQARLSFFYYDDDPEQAKPNQETMFHEVTHQILGESGRRLIDVGEHNNFWVIEGFACYLESFEIETVKTDSPEEQQGKIKISTGNPTHPRIYWAKRIVTADEFYIPMRQFMSLGKRQFQRPPENHTLHEYYSQATGLVHFFMHYQDGLYRDAFIEYLSQVYSPIDRVRYNPDSLETLTEVPFGTLDMQYLDYLKSLKTQR</sequence>
<evidence type="ECO:0000313" key="1">
    <source>
        <dbReference type="EMBL" id="QDT31564.1"/>
    </source>
</evidence>
<gene>
    <name evidence="1" type="ORF">Mal48_07980</name>
</gene>
<reference evidence="1 2" key="1">
    <citation type="submission" date="2019-02" db="EMBL/GenBank/DDBJ databases">
        <title>Deep-cultivation of Planctomycetes and their phenomic and genomic characterization uncovers novel biology.</title>
        <authorList>
            <person name="Wiegand S."/>
            <person name="Jogler M."/>
            <person name="Boedeker C."/>
            <person name="Pinto D."/>
            <person name="Vollmers J."/>
            <person name="Rivas-Marin E."/>
            <person name="Kohn T."/>
            <person name="Peeters S.H."/>
            <person name="Heuer A."/>
            <person name="Rast P."/>
            <person name="Oberbeckmann S."/>
            <person name="Bunk B."/>
            <person name="Jeske O."/>
            <person name="Meyerdierks A."/>
            <person name="Storesund J.E."/>
            <person name="Kallscheuer N."/>
            <person name="Luecker S."/>
            <person name="Lage O.M."/>
            <person name="Pohl T."/>
            <person name="Merkel B.J."/>
            <person name="Hornburger P."/>
            <person name="Mueller R.-W."/>
            <person name="Bruemmer F."/>
            <person name="Labrenz M."/>
            <person name="Spormann A.M."/>
            <person name="Op den Camp H."/>
            <person name="Overmann J."/>
            <person name="Amann R."/>
            <person name="Jetten M.S.M."/>
            <person name="Mascher T."/>
            <person name="Medema M.H."/>
            <person name="Devos D.P."/>
            <person name="Kaster A.-K."/>
            <person name="Ovreas L."/>
            <person name="Rohde M."/>
            <person name="Galperin M.Y."/>
            <person name="Jogler C."/>
        </authorList>
    </citation>
    <scope>NUCLEOTIDE SEQUENCE [LARGE SCALE GENOMIC DNA]</scope>
    <source>
        <strain evidence="1 2">Mal48</strain>
    </source>
</reference>
<keyword evidence="2" id="KW-1185">Reference proteome</keyword>
<proteinExistence type="predicted"/>
<dbReference type="AlphaFoldDB" id="A0A517QIW6"/>
<dbReference type="EMBL" id="CP036267">
    <property type="protein sequence ID" value="QDT31564.1"/>
    <property type="molecule type" value="Genomic_DNA"/>
</dbReference>